<feature type="region of interest" description="Disordered" evidence="1">
    <location>
        <begin position="1"/>
        <end position="21"/>
    </location>
</feature>
<reference evidence="2 3" key="1">
    <citation type="submission" date="2018-10" db="EMBL/GenBank/DDBJ databases">
        <title>The genome of Streptomyces dangxiongensis Z022.</title>
        <authorList>
            <person name="Zhang B."/>
        </authorList>
    </citation>
    <scope>NUCLEOTIDE SEQUENCE [LARGE SCALE GENOMIC DNA]</scope>
    <source>
        <strain evidence="2 3">Z022</strain>
    </source>
</reference>
<evidence type="ECO:0000313" key="2">
    <source>
        <dbReference type="EMBL" id="AYN40113.1"/>
    </source>
</evidence>
<dbReference type="Proteomes" id="UP000268329">
    <property type="component" value="Chromosome"/>
</dbReference>
<protein>
    <submittedName>
        <fullName evidence="2">Uncharacterized protein</fullName>
    </submittedName>
</protein>
<evidence type="ECO:0000256" key="1">
    <source>
        <dbReference type="SAM" id="MobiDB-lite"/>
    </source>
</evidence>
<proteinExistence type="predicted"/>
<sequence length="59" mass="6382">MSPESRRYSHPRGHRYLTREDRPLAAHPALLYVLDENGKRAELTGKTPAAGAPVAASAA</sequence>
<accession>A0A3G2JCQ4</accession>
<organism evidence="2 3">
    <name type="scientific">Streptomyces dangxiongensis</name>
    <dbReference type="NCBI Taxonomy" id="1442032"/>
    <lineage>
        <taxon>Bacteria</taxon>
        <taxon>Bacillati</taxon>
        <taxon>Actinomycetota</taxon>
        <taxon>Actinomycetes</taxon>
        <taxon>Kitasatosporales</taxon>
        <taxon>Streptomycetaceae</taxon>
        <taxon>Streptomyces</taxon>
    </lineage>
</organism>
<keyword evidence="3" id="KW-1185">Reference proteome</keyword>
<dbReference type="KEGG" id="sdd:D9753_15665"/>
<gene>
    <name evidence="2" type="ORF">D9753_15665</name>
</gene>
<dbReference type="EMBL" id="CP033073">
    <property type="protein sequence ID" value="AYN40113.1"/>
    <property type="molecule type" value="Genomic_DNA"/>
</dbReference>
<name>A0A3G2JCQ4_9ACTN</name>
<dbReference type="AlphaFoldDB" id="A0A3G2JCQ4"/>
<evidence type="ECO:0000313" key="3">
    <source>
        <dbReference type="Proteomes" id="UP000268329"/>
    </source>
</evidence>